<dbReference type="AlphaFoldDB" id="A0A7L4ZWX7"/>
<protein>
    <submittedName>
        <fullName evidence="1">Uncharacterized protein</fullName>
    </submittedName>
</protein>
<evidence type="ECO:0000313" key="2">
    <source>
        <dbReference type="Proteomes" id="UP000326380"/>
    </source>
</evidence>
<organism evidence="1 2">
    <name type="scientific">Hymenobacter busanensis</name>
    <dbReference type="NCBI Taxonomy" id="2607656"/>
    <lineage>
        <taxon>Bacteria</taxon>
        <taxon>Pseudomonadati</taxon>
        <taxon>Bacteroidota</taxon>
        <taxon>Cytophagia</taxon>
        <taxon>Cytophagales</taxon>
        <taxon>Hymenobacteraceae</taxon>
        <taxon>Hymenobacter</taxon>
    </lineage>
</organism>
<dbReference type="RefSeq" id="WP_151079249.1">
    <property type="nucleotide sequence ID" value="NZ_CP047647.1"/>
</dbReference>
<dbReference type="Pfam" id="PF03009">
    <property type="entry name" value="GDPD"/>
    <property type="match status" value="1"/>
</dbReference>
<dbReference type="Proteomes" id="UP000326380">
    <property type="component" value="Unassembled WGS sequence"/>
</dbReference>
<dbReference type="PANTHER" id="PTHR46211:SF14">
    <property type="entry name" value="GLYCEROPHOSPHODIESTER PHOSPHODIESTERASE"/>
    <property type="match status" value="1"/>
</dbReference>
<dbReference type="GO" id="GO:0006629">
    <property type="term" value="P:lipid metabolic process"/>
    <property type="evidence" value="ECO:0007669"/>
    <property type="project" value="InterPro"/>
</dbReference>
<gene>
    <name evidence="1" type="ORF">F0P96_12575</name>
</gene>
<keyword evidence="2" id="KW-1185">Reference proteome</keyword>
<dbReference type="PROSITE" id="PS51704">
    <property type="entry name" value="GP_PDE"/>
    <property type="match status" value="1"/>
</dbReference>
<dbReference type="PANTHER" id="PTHR46211">
    <property type="entry name" value="GLYCEROPHOSPHORYL DIESTER PHOSPHODIESTERASE"/>
    <property type="match status" value="1"/>
</dbReference>
<dbReference type="EMBL" id="VTWU01000004">
    <property type="protein sequence ID" value="KAA9332308.1"/>
    <property type="molecule type" value="Genomic_DNA"/>
</dbReference>
<dbReference type="Gene3D" id="3.20.20.190">
    <property type="entry name" value="Phosphatidylinositol (PI) phosphodiesterase"/>
    <property type="match status" value="1"/>
</dbReference>
<evidence type="ECO:0000313" key="1">
    <source>
        <dbReference type="EMBL" id="KAA9332308.1"/>
    </source>
</evidence>
<sequence>MPNVRYWSAAVLLSGLLGCARPAVPTAAPVPAPQLIGHAGSGFFTPIHPFNALPPSSRAGIARALAHGAAGVEVDVQLSRDSLLVLYHDVQLANMSTGHGCVSQYTAAELTALHYRGPWPYRWLHDEKVITLDALLSEWAAGPEFPVLHLDLHEADACLPPTDAYRRSPALVRALARTLHRYAVPARHLLIISEYQPTLRQLRRALPGVPLGLEITEQFDERLPAAAVLGTEAVVVPKRLITPERADHIRAIGQQVVVFGGRSRASIERVVGCRPDAVEIDNLRVMQRVLTAQNAARPAARPLEATLRTKSGH</sequence>
<dbReference type="SUPFAM" id="SSF51695">
    <property type="entry name" value="PLC-like phosphodiesterases"/>
    <property type="match status" value="1"/>
</dbReference>
<name>A0A7L4ZWX7_9BACT</name>
<dbReference type="GO" id="GO:0008081">
    <property type="term" value="F:phosphoric diester hydrolase activity"/>
    <property type="evidence" value="ECO:0007669"/>
    <property type="project" value="InterPro"/>
</dbReference>
<dbReference type="InterPro" id="IPR017946">
    <property type="entry name" value="PLC-like_Pdiesterase_TIM-brl"/>
</dbReference>
<dbReference type="InterPro" id="IPR030395">
    <property type="entry name" value="GP_PDE_dom"/>
</dbReference>
<accession>A0A7L4ZWX7</accession>
<reference evidence="1 2" key="1">
    <citation type="submission" date="2019-09" db="EMBL/GenBank/DDBJ databases">
        <title>Genome sequence of Hymenobacter sp. M3.</title>
        <authorList>
            <person name="Srinivasan S."/>
        </authorList>
    </citation>
    <scope>NUCLEOTIDE SEQUENCE [LARGE SCALE GENOMIC DNA]</scope>
    <source>
        <strain evidence="1 2">M3</strain>
    </source>
</reference>
<comment type="caution">
    <text evidence="1">The sequence shown here is derived from an EMBL/GenBank/DDBJ whole genome shotgun (WGS) entry which is preliminary data.</text>
</comment>
<proteinExistence type="predicted"/>
<dbReference type="PROSITE" id="PS51257">
    <property type="entry name" value="PROKAR_LIPOPROTEIN"/>
    <property type="match status" value="1"/>
</dbReference>